<reference evidence="9" key="2">
    <citation type="journal article" date="2017" name="Plant Physiol. Biochem.">
        <title>Differential oxidative and antioxidative response of duckweed Lemna minor toward plant growth promoting/inhibiting bacteria.</title>
        <authorList>
            <person name="Ishizawa H."/>
            <person name="Kuroda M."/>
            <person name="Morikawa M."/>
            <person name="Ike M."/>
        </authorList>
    </citation>
    <scope>NUCLEOTIDE SEQUENCE [LARGE SCALE GENOMIC DNA]</scope>
    <source>
        <strain evidence="9">M6</strain>
    </source>
</reference>
<reference evidence="9" key="1">
    <citation type="journal article" date="2017" name="Biotechnol. Biofuels">
        <title>Evaluation of environmental bacterial communities as a factor affecting the growth of duckweed Lemna minor.</title>
        <authorList>
            <person name="Ishizawa H."/>
            <person name="Kuroda M."/>
            <person name="Morikawa M."/>
            <person name="Ike M."/>
        </authorList>
    </citation>
    <scope>NUCLEOTIDE SEQUENCE [LARGE SCALE GENOMIC DNA]</scope>
    <source>
        <strain evidence="9">M6</strain>
    </source>
</reference>
<gene>
    <name evidence="8" type="ORF">EM6_3017</name>
</gene>
<evidence type="ECO:0000256" key="5">
    <source>
        <dbReference type="SAM" id="SignalP"/>
    </source>
</evidence>
<keyword evidence="2 8" id="KW-0645">Protease</keyword>
<protein>
    <submittedName>
        <fullName evidence="8">Protease II</fullName>
        <ecNumber evidence="8">3.4.21.83</ecNumber>
    </submittedName>
</protein>
<evidence type="ECO:0000256" key="2">
    <source>
        <dbReference type="ARBA" id="ARBA00022670"/>
    </source>
</evidence>
<dbReference type="PROSITE" id="PS51318">
    <property type="entry name" value="TAT"/>
    <property type="match status" value="1"/>
</dbReference>
<dbReference type="InterPro" id="IPR023302">
    <property type="entry name" value="Pept_S9A_N"/>
</dbReference>
<dbReference type="RefSeq" id="WP_126423971.1">
    <property type="nucleotide sequence ID" value="NZ_AP018828.1"/>
</dbReference>
<comment type="similarity">
    <text evidence="1">Belongs to the peptidase S9A family.</text>
</comment>
<dbReference type="PROSITE" id="PS00708">
    <property type="entry name" value="PRO_ENDOPEP_SER"/>
    <property type="match status" value="1"/>
</dbReference>
<evidence type="ECO:0000313" key="8">
    <source>
        <dbReference type="EMBL" id="BBF82380.1"/>
    </source>
</evidence>
<evidence type="ECO:0000259" key="7">
    <source>
        <dbReference type="Pfam" id="PF02897"/>
    </source>
</evidence>
<sequence length="752" mass="83007">MKNPPVRGLNRRNFLNYSAGATVALSAGALAAPSSVFAAESLMSKTPAPKPLKTPHTIEQLGFKRTDDYFWMKDDNWQAVLRDPAAIKADVKAQLIEENAYTAALLKPTEALQTTIFEEIKGRIKEDDSSVPAPDGQWEYYVRYNIGGQHPINARKPRSKDKISSETVPFAKIPADEQILLDEDAAAKGHEYYSTATTTHSPDHTLYAWAEDTQGSEVYKIYVKDLATGQVLGKPVESATGDFVFTPDSQYIFWTFRDDNGRPSKLYRRPAKGGEDVLVYEETDPGFFMGVGLTSDEQFILISINDHETSEARLIPAKTPTAAPVIVEARHTGVQYSVDHWDDRFVILTNADGAVDFQIMTSTAAVPARSTWKPWIAHRPGIYVTGFGLFKDHMVRTERENANSRIVITKKADLSEHEIAVKEEAYALGLGGSMEYDTTVMRYTYTSPTTPAQTYDYDMATKERVLRKTQVVPSGHNPADYVAKRLYAKASDGAEVPVTVLMKKDTKLDGSAPLLLYGYGSYGISMEPTFSVSTLSLVNRGFIYAIAHIRGGTEKGYNWFLDGRKFKKKNTFTDFIAAAEHLIANGYGAKGRIVAQGGSAGGMLMGAIANLRPDLWGGVIGQVPFVDVLNTMSDTSLPLTPPEWPEWGNPLEDKAAYEYIASYSPYDNVTAKAYPPVLATGGLSDPRVTYWEPMKWASKLREYTTSGSPILLKINMEAGHGGASGRFDRLKETALNYAFAIWALDKGWTKPA</sequence>
<evidence type="ECO:0000256" key="1">
    <source>
        <dbReference type="ARBA" id="ARBA00005228"/>
    </source>
</evidence>
<name>A0A3G9G4Y1_9CAUL</name>
<evidence type="ECO:0000313" key="9">
    <source>
        <dbReference type="Proteomes" id="UP000278756"/>
    </source>
</evidence>
<dbReference type="InterPro" id="IPR051543">
    <property type="entry name" value="Serine_Peptidase_S9A"/>
</dbReference>
<dbReference type="AlphaFoldDB" id="A0A3G9G4Y1"/>
<feature type="signal peptide" evidence="5">
    <location>
        <begin position="1"/>
        <end position="38"/>
    </location>
</feature>
<feature type="chain" id="PRO_5018195993" evidence="5">
    <location>
        <begin position="39"/>
        <end position="752"/>
    </location>
</feature>
<dbReference type="InterPro" id="IPR029058">
    <property type="entry name" value="AB_hydrolase_fold"/>
</dbReference>
<dbReference type="EC" id="3.4.21.83" evidence="8"/>
<proteinExistence type="inferred from homology"/>
<dbReference type="OrthoDB" id="9801421at2"/>
<evidence type="ECO:0000256" key="3">
    <source>
        <dbReference type="ARBA" id="ARBA00022801"/>
    </source>
</evidence>
<feature type="domain" description="Peptidase S9 prolyl oligopeptidase catalytic" evidence="6">
    <location>
        <begin position="529"/>
        <end position="745"/>
    </location>
</feature>
<dbReference type="PANTHER" id="PTHR11757:SF19">
    <property type="entry name" value="PROLYL ENDOPEPTIDASE-LIKE"/>
    <property type="match status" value="1"/>
</dbReference>
<dbReference type="SUPFAM" id="SSF50993">
    <property type="entry name" value="Peptidase/esterase 'gauge' domain"/>
    <property type="match status" value="1"/>
</dbReference>
<keyword evidence="5" id="KW-0732">Signal</keyword>
<dbReference type="GO" id="GO:0006508">
    <property type="term" value="P:proteolysis"/>
    <property type="evidence" value="ECO:0007669"/>
    <property type="project" value="UniProtKB-KW"/>
</dbReference>
<dbReference type="Pfam" id="PF02897">
    <property type="entry name" value="Peptidase_S9_N"/>
    <property type="match status" value="1"/>
</dbReference>
<dbReference type="InterPro" id="IPR001375">
    <property type="entry name" value="Peptidase_S9_cat"/>
</dbReference>
<organism evidence="8 9">
    <name type="scientific">Asticcacaulis excentricus</name>
    <dbReference type="NCBI Taxonomy" id="78587"/>
    <lineage>
        <taxon>Bacteria</taxon>
        <taxon>Pseudomonadati</taxon>
        <taxon>Pseudomonadota</taxon>
        <taxon>Alphaproteobacteria</taxon>
        <taxon>Caulobacterales</taxon>
        <taxon>Caulobacteraceae</taxon>
        <taxon>Asticcacaulis</taxon>
    </lineage>
</organism>
<keyword evidence="4" id="KW-0720">Serine protease</keyword>
<dbReference type="EMBL" id="AP018828">
    <property type="protein sequence ID" value="BBF82380.1"/>
    <property type="molecule type" value="Genomic_DNA"/>
</dbReference>
<evidence type="ECO:0000256" key="4">
    <source>
        <dbReference type="ARBA" id="ARBA00022825"/>
    </source>
</evidence>
<dbReference type="PRINTS" id="PR00862">
    <property type="entry name" value="PROLIGOPTASE"/>
</dbReference>
<dbReference type="InterPro" id="IPR002470">
    <property type="entry name" value="Peptidase_S9A"/>
</dbReference>
<dbReference type="InterPro" id="IPR006311">
    <property type="entry name" value="TAT_signal"/>
</dbReference>
<dbReference type="Proteomes" id="UP000278756">
    <property type="component" value="Chromosome 2"/>
</dbReference>
<dbReference type="SUPFAM" id="SSF53474">
    <property type="entry name" value="alpha/beta-Hydrolases"/>
    <property type="match status" value="1"/>
</dbReference>
<dbReference type="Pfam" id="PF00326">
    <property type="entry name" value="Peptidase_S9"/>
    <property type="match status" value="1"/>
</dbReference>
<dbReference type="GO" id="GO:0004252">
    <property type="term" value="F:serine-type endopeptidase activity"/>
    <property type="evidence" value="ECO:0007669"/>
    <property type="project" value="UniProtKB-EC"/>
</dbReference>
<evidence type="ECO:0000259" key="6">
    <source>
        <dbReference type="Pfam" id="PF00326"/>
    </source>
</evidence>
<feature type="domain" description="Peptidase S9A N-terminal" evidence="7">
    <location>
        <begin position="59"/>
        <end position="469"/>
    </location>
</feature>
<dbReference type="Gene3D" id="3.40.50.1820">
    <property type="entry name" value="alpha/beta hydrolase"/>
    <property type="match status" value="1"/>
</dbReference>
<dbReference type="PANTHER" id="PTHR11757">
    <property type="entry name" value="PROTEASE FAMILY S9A OLIGOPEPTIDASE"/>
    <property type="match status" value="1"/>
</dbReference>
<keyword evidence="3 8" id="KW-0378">Hydrolase</keyword>
<dbReference type="InterPro" id="IPR002471">
    <property type="entry name" value="Pept_S9_AS"/>
</dbReference>
<accession>A0A3G9G4Y1</accession>
<dbReference type="Gene3D" id="2.130.10.120">
    <property type="entry name" value="Prolyl oligopeptidase, N-terminal domain"/>
    <property type="match status" value="1"/>
</dbReference>